<evidence type="ECO:0000256" key="7">
    <source>
        <dbReference type="ARBA" id="ARBA00022801"/>
    </source>
</evidence>
<dbReference type="InterPro" id="IPR043580">
    <property type="entry name" value="CUTINASE_1"/>
</dbReference>
<dbReference type="GO" id="GO:0016052">
    <property type="term" value="P:carbohydrate catabolic process"/>
    <property type="evidence" value="ECO:0007669"/>
    <property type="project" value="TreeGrafter"/>
</dbReference>
<dbReference type="GeneID" id="41992918"/>
<keyword evidence="6 13" id="KW-0732">Signal</keyword>
<evidence type="ECO:0000256" key="3">
    <source>
        <dbReference type="ARBA" id="ARBA00013095"/>
    </source>
</evidence>
<dbReference type="SMART" id="SM01110">
    <property type="entry name" value="Cutinase"/>
    <property type="match status" value="1"/>
</dbReference>
<evidence type="ECO:0000256" key="12">
    <source>
        <dbReference type="PIRSR" id="PIRSR611150-2"/>
    </source>
</evidence>
<dbReference type="AlphaFoldDB" id="A0A366S2Y2"/>
<feature type="active site" description="Proton donor/acceptor" evidence="11">
    <location>
        <position position="205"/>
    </location>
</feature>
<evidence type="ECO:0000256" key="9">
    <source>
        <dbReference type="ARBA" id="ARBA00023157"/>
    </source>
</evidence>
<evidence type="ECO:0000256" key="6">
    <source>
        <dbReference type="ARBA" id="ARBA00022729"/>
    </source>
</evidence>
<feature type="disulfide bond" evidence="12">
    <location>
        <begin position="48"/>
        <end position="126"/>
    </location>
</feature>
<evidence type="ECO:0000256" key="13">
    <source>
        <dbReference type="RuleBase" id="RU361263"/>
    </source>
</evidence>
<evidence type="ECO:0000313" key="15">
    <source>
        <dbReference type="Proteomes" id="UP000253153"/>
    </source>
</evidence>
<gene>
    <name evidence="14" type="ORF">FIESC28_03473</name>
</gene>
<name>A0A366S2Y2_9HYPO</name>
<dbReference type="PROSITE" id="PS00931">
    <property type="entry name" value="CUTINASE_2"/>
    <property type="match status" value="1"/>
</dbReference>
<evidence type="ECO:0000256" key="2">
    <source>
        <dbReference type="ARBA" id="ARBA00007534"/>
    </source>
</evidence>
<feature type="chain" id="PRO_5016487819" description="Cutinase" evidence="13">
    <location>
        <begin position="17"/>
        <end position="227"/>
    </location>
</feature>
<dbReference type="FunFam" id="3.40.50.1820:FF:000235">
    <property type="entry name" value="Cutinase 1"/>
    <property type="match status" value="1"/>
</dbReference>
<evidence type="ECO:0000256" key="5">
    <source>
        <dbReference type="ARBA" id="ARBA00022525"/>
    </source>
</evidence>
<dbReference type="OrthoDB" id="3225429at2759"/>
<feature type="disulfide bond" evidence="12">
    <location>
        <begin position="188"/>
        <end position="195"/>
    </location>
</feature>
<dbReference type="SUPFAM" id="SSF53474">
    <property type="entry name" value="alpha/beta-Hydrolases"/>
    <property type="match status" value="1"/>
</dbReference>
<dbReference type="PANTHER" id="PTHR48250">
    <property type="entry name" value="CUTINASE 2-RELATED"/>
    <property type="match status" value="1"/>
</dbReference>
<evidence type="ECO:0000256" key="4">
    <source>
        <dbReference type="ARBA" id="ARBA00022487"/>
    </source>
</evidence>
<dbReference type="EMBL" id="QKXC01000071">
    <property type="protein sequence ID" value="RBR23677.1"/>
    <property type="molecule type" value="Genomic_DNA"/>
</dbReference>
<dbReference type="RefSeq" id="XP_031018268.1">
    <property type="nucleotide sequence ID" value="XM_031157622.1"/>
</dbReference>
<dbReference type="InterPro" id="IPR043579">
    <property type="entry name" value="CUTINASE_2"/>
</dbReference>
<evidence type="ECO:0000256" key="8">
    <source>
        <dbReference type="ARBA" id="ARBA00023026"/>
    </source>
</evidence>
<keyword evidence="8" id="KW-0843">Virulence</keyword>
<comment type="subcellular location">
    <subcellularLocation>
        <location evidence="1 13">Secreted</location>
    </subcellularLocation>
</comment>
<dbReference type="InterPro" id="IPR029058">
    <property type="entry name" value="AB_hydrolase_fold"/>
</dbReference>
<feature type="signal peptide" evidence="13">
    <location>
        <begin position="1"/>
        <end position="16"/>
    </location>
</feature>
<dbReference type="Pfam" id="PF01083">
    <property type="entry name" value="Cutinase"/>
    <property type="match status" value="1"/>
</dbReference>
<comment type="similarity">
    <text evidence="2 13">Belongs to the cutinase family.</text>
</comment>
<evidence type="ECO:0000256" key="11">
    <source>
        <dbReference type="PIRSR" id="PIRSR611150-1"/>
    </source>
</evidence>
<dbReference type="PROSITE" id="PS00155">
    <property type="entry name" value="CUTINASE_1"/>
    <property type="match status" value="1"/>
</dbReference>
<keyword evidence="7 13" id="KW-0378">Hydrolase</keyword>
<keyword evidence="9 12" id="KW-1015">Disulfide bond</keyword>
<evidence type="ECO:0000313" key="14">
    <source>
        <dbReference type="EMBL" id="RBR23677.1"/>
    </source>
</evidence>
<reference evidence="14 15" key="1">
    <citation type="submission" date="2018-06" db="EMBL/GenBank/DDBJ databases">
        <title>Fusarium incarnatum-equiseti species complex species 28.</title>
        <authorList>
            <person name="Gardiner D.M."/>
        </authorList>
    </citation>
    <scope>NUCLEOTIDE SEQUENCE [LARGE SCALE GENOMIC DNA]</scope>
    <source>
        <strain evidence="14 15">FIESC_28</strain>
    </source>
</reference>
<dbReference type="Proteomes" id="UP000253153">
    <property type="component" value="Unassembled WGS sequence"/>
</dbReference>
<dbReference type="PRINTS" id="PR00129">
    <property type="entry name" value="CUTINASE"/>
</dbReference>
<sequence>MKFSSVLSLFVASASALPTSSGSLVALEGRQIGSITRNDLSDGAAGDCPGQIFIFARGSTELGNLGTLGPRVASALESSFGRDGVWIQGVGGAYRATIGDNALPRGTSRAAIREMTSLFNLANTKCPSAKLVAGGYSQGAALAAATIEDLPSNIRDKIAGTVLFGYTKNLQNRGRIPNYPAERTEVFCNVGDLVCTGSLIVAAPHLAYQSDASGPAPRFLIQRLNAA</sequence>
<proteinExistence type="inferred from homology"/>
<keyword evidence="4 13" id="KW-0719">Serine esterase</keyword>
<keyword evidence="15" id="KW-1185">Reference proteome</keyword>
<comment type="catalytic activity">
    <reaction evidence="10 13">
        <text>cutin + H2O = cutin monomers.</text>
        <dbReference type="EC" id="3.1.1.74"/>
    </reaction>
</comment>
<organism evidence="14 15">
    <name type="scientific">Fusarium coffeatum</name>
    <dbReference type="NCBI Taxonomy" id="231269"/>
    <lineage>
        <taxon>Eukaryota</taxon>
        <taxon>Fungi</taxon>
        <taxon>Dikarya</taxon>
        <taxon>Ascomycota</taxon>
        <taxon>Pezizomycotina</taxon>
        <taxon>Sordariomycetes</taxon>
        <taxon>Hypocreomycetidae</taxon>
        <taxon>Hypocreales</taxon>
        <taxon>Nectriaceae</taxon>
        <taxon>Fusarium</taxon>
        <taxon>Fusarium incarnatum-equiseti species complex</taxon>
    </lineage>
</organism>
<dbReference type="GO" id="GO:0005576">
    <property type="term" value="C:extracellular region"/>
    <property type="evidence" value="ECO:0007669"/>
    <property type="project" value="UniProtKB-SubCell"/>
</dbReference>
<keyword evidence="5 13" id="KW-0964">Secreted</keyword>
<comment type="caution">
    <text evidence="14">The sequence shown here is derived from an EMBL/GenBank/DDBJ whole genome shotgun (WGS) entry which is preliminary data.</text>
</comment>
<accession>A0A366S2Y2</accession>
<dbReference type="InterPro" id="IPR011150">
    <property type="entry name" value="Cutinase_monf"/>
</dbReference>
<dbReference type="PANTHER" id="PTHR48250:SF3">
    <property type="entry name" value="CUTINASE 1-RELATED"/>
    <property type="match status" value="1"/>
</dbReference>
<feature type="active site" evidence="11">
    <location>
        <position position="192"/>
    </location>
</feature>
<protein>
    <recommendedName>
        <fullName evidence="3 13">Cutinase</fullName>
        <ecNumber evidence="3 13">3.1.1.74</ecNumber>
    </recommendedName>
</protein>
<dbReference type="Gene3D" id="3.40.50.1820">
    <property type="entry name" value="alpha/beta hydrolase"/>
    <property type="match status" value="1"/>
</dbReference>
<evidence type="ECO:0000256" key="1">
    <source>
        <dbReference type="ARBA" id="ARBA00004613"/>
    </source>
</evidence>
<feature type="active site" description="Nucleophile" evidence="11">
    <location>
        <position position="137"/>
    </location>
</feature>
<comment type="function">
    <text evidence="13">Catalyzes the hydrolysis of complex carboxylic polyesters found in the cell wall of plants. Degrades cutin, a macromolecule that forms the structure of the plant cuticle.</text>
</comment>
<evidence type="ECO:0000256" key="10">
    <source>
        <dbReference type="ARBA" id="ARBA00034045"/>
    </source>
</evidence>
<dbReference type="EC" id="3.1.1.74" evidence="3 13"/>
<dbReference type="InterPro" id="IPR000675">
    <property type="entry name" value="Cutinase/axe"/>
</dbReference>
<dbReference type="GO" id="GO:0050525">
    <property type="term" value="F:cutinase activity"/>
    <property type="evidence" value="ECO:0007669"/>
    <property type="project" value="UniProtKB-UniRule"/>
</dbReference>